<keyword evidence="1" id="KW-1133">Transmembrane helix</keyword>
<dbReference type="AlphaFoldDB" id="A0A6C0HR34"/>
<evidence type="ECO:0000256" key="1">
    <source>
        <dbReference type="SAM" id="Phobius"/>
    </source>
</evidence>
<dbReference type="EMBL" id="MN739998">
    <property type="protein sequence ID" value="QHT82353.1"/>
    <property type="molecule type" value="Genomic_DNA"/>
</dbReference>
<dbReference type="InterPro" id="IPR013320">
    <property type="entry name" value="ConA-like_dom_sf"/>
</dbReference>
<accession>A0A6C0HR34</accession>
<feature type="transmembrane region" description="Helical" evidence="1">
    <location>
        <begin position="162"/>
        <end position="181"/>
    </location>
</feature>
<sequence length="375" mass="42653">MDVSALNKKVTDIIYSNTLYFGITEIVEYILFLVLVYIYNPFDIVNKYENATKITVILTGAMFMILFWFQYSKGRPSGISETNILTKVGLTLIIFIFASFVFKYILIFLAHRSVAIGIFYLALFWGLTYFALIYIKGIKTLSTNIIHFLKQQYDLTNIQTKIVLAIEAIIIMSFIVVPTILQKYYTSPGIQLLKEPETLNQQLIVGSFEELYGNIDGPINFNYHYALSMWFYINSNPPNTNGAYSKYSNLLSYGGKPAIEYNALLNKLRVRVVTDNITPTFRELEIYNSSGLRLQRWNNIVVNYDHGTMDVFLNGALVGSLPSVSPYMSIDNVVIGSSNGLYGGVCNVNFYKENLSLSYIQDAYNSLKNNNAPYQ</sequence>
<feature type="transmembrane region" description="Helical" evidence="1">
    <location>
        <begin position="18"/>
        <end position="39"/>
    </location>
</feature>
<reference evidence="2" key="1">
    <citation type="journal article" date="2020" name="Nature">
        <title>Giant virus diversity and host interactions through global metagenomics.</title>
        <authorList>
            <person name="Schulz F."/>
            <person name="Roux S."/>
            <person name="Paez-Espino D."/>
            <person name="Jungbluth S."/>
            <person name="Walsh D.A."/>
            <person name="Denef V.J."/>
            <person name="McMahon K.D."/>
            <person name="Konstantinidis K.T."/>
            <person name="Eloe-Fadrosh E.A."/>
            <person name="Kyrpides N.C."/>
            <person name="Woyke T."/>
        </authorList>
    </citation>
    <scope>NUCLEOTIDE SEQUENCE</scope>
    <source>
        <strain evidence="2">GVMAG-M-3300023184-161</strain>
    </source>
</reference>
<feature type="transmembrane region" description="Helical" evidence="1">
    <location>
        <begin position="51"/>
        <end position="69"/>
    </location>
</feature>
<organism evidence="2">
    <name type="scientific">viral metagenome</name>
    <dbReference type="NCBI Taxonomy" id="1070528"/>
    <lineage>
        <taxon>unclassified sequences</taxon>
        <taxon>metagenomes</taxon>
        <taxon>organismal metagenomes</taxon>
    </lineage>
</organism>
<name>A0A6C0HR34_9ZZZZ</name>
<proteinExistence type="predicted"/>
<dbReference type="Gene3D" id="2.60.120.200">
    <property type="match status" value="1"/>
</dbReference>
<evidence type="ECO:0000313" key="2">
    <source>
        <dbReference type="EMBL" id="QHT82353.1"/>
    </source>
</evidence>
<keyword evidence="1" id="KW-0472">Membrane</keyword>
<feature type="transmembrane region" description="Helical" evidence="1">
    <location>
        <begin position="90"/>
        <end position="110"/>
    </location>
</feature>
<keyword evidence="1" id="KW-0812">Transmembrane</keyword>
<dbReference type="SUPFAM" id="SSF49899">
    <property type="entry name" value="Concanavalin A-like lectins/glucanases"/>
    <property type="match status" value="1"/>
</dbReference>
<protein>
    <submittedName>
        <fullName evidence="2">Uncharacterized protein</fullName>
    </submittedName>
</protein>
<dbReference type="Pfam" id="PF13385">
    <property type="entry name" value="Laminin_G_3"/>
    <property type="match status" value="1"/>
</dbReference>
<feature type="transmembrane region" description="Helical" evidence="1">
    <location>
        <begin position="116"/>
        <end position="135"/>
    </location>
</feature>